<protein>
    <recommendedName>
        <fullName evidence="5">Cell-wall binding lipoprotein</fullName>
    </recommendedName>
</protein>
<dbReference type="EMBL" id="VDGG01000046">
    <property type="protein sequence ID" value="TQR08341.1"/>
    <property type="molecule type" value="Genomic_DNA"/>
</dbReference>
<dbReference type="PROSITE" id="PS51257">
    <property type="entry name" value="PROKAR_LIPOPROTEIN"/>
    <property type="match status" value="1"/>
</dbReference>
<dbReference type="Proteomes" id="UP000318937">
    <property type="component" value="Unassembled WGS sequence"/>
</dbReference>
<dbReference type="InterPro" id="IPR019454">
    <property type="entry name" value="Lipoprot_YkyA-like"/>
</dbReference>
<dbReference type="SUPFAM" id="SSF140423">
    <property type="entry name" value="MW0975(SA0943)-like"/>
    <property type="match status" value="1"/>
</dbReference>
<organism evidence="3 4">
    <name type="scientific">Psychrobacillus soli</name>
    <dbReference type="NCBI Taxonomy" id="1543965"/>
    <lineage>
        <taxon>Bacteria</taxon>
        <taxon>Bacillati</taxon>
        <taxon>Bacillota</taxon>
        <taxon>Bacilli</taxon>
        <taxon>Bacillales</taxon>
        <taxon>Bacillaceae</taxon>
        <taxon>Psychrobacillus</taxon>
    </lineage>
</organism>
<keyword evidence="4" id="KW-1185">Reference proteome</keyword>
<keyword evidence="2" id="KW-0732">Signal</keyword>
<keyword evidence="1" id="KW-0175">Coiled coil</keyword>
<evidence type="ECO:0000313" key="3">
    <source>
        <dbReference type="EMBL" id="TQR08341.1"/>
    </source>
</evidence>
<feature type="coiled-coil region" evidence="1">
    <location>
        <begin position="168"/>
        <end position="212"/>
    </location>
</feature>
<accession>A0A544SSZ1</accession>
<comment type="caution">
    <text evidence="3">The sequence shown here is derived from an EMBL/GenBank/DDBJ whole genome shotgun (WGS) entry which is preliminary data.</text>
</comment>
<feature type="chain" id="PRO_5039533104" description="Cell-wall binding lipoprotein" evidence="2">
    <location>
        <begin position="30"/>
        <end position="221"/>
    </location>
</feature>
<proteinExistence type="predicted"/>
<feature type="coiled-coil region" evidence="1">
    <location>
        <begin position="36"/>
        <end position="103"/>
    </location>
</feature>
<dbReference type="AlphaFoldDB" id="A0A544SSZ1"/>
<evidence type="ECO:0008006" key="5">
    <source>
        <dbReference type="Google" id="ProtNLM"/>
    </source>
</evidence>
<name>A0A544SSZ1_9BACI</name>
<evidence type="ECO:0000256" key="1">
    <source>
        <dbReference type="SAM" id="Coils"/>
    </source>
</evidence>
<dbReference type="Pfam" id="PF10368">
    <property type="entry name" value="YkyA"/>
    <property type="match status" value="1"/>
</dbReference>
<evidence type="ECO:0000256" key="2">
    <source>
        <dbReference type="SAM" id="SignalP"/>
    </source>
</evidence>
<sequence length="221" mass="25607">MIRGGYVMKKWKYVVPLCFVLLLSACSFGETTEEKLSNFLTEIHNLEADYRDVQMQIAETEQKEQANFQSMMELTKDQKEELKTQVEETARLLEERLVLVEKEAISINSASDKLTDIEILLSETDSESEKVSIQQIEEALKNRYTAYSDLTEQYHALASLQEKLYNMLIEETAEVTTIQEQVEEVNKQNDVVQQSVENFNELTVELNKVKEEVFTSLQKED</sequence>
<reference evidence="3 4" key="1">
    <citation type="submission" date="2019-05" db="EMBL/GenBank/DDBJ databases">
        <title>Psychrobacillus vulpis sp. nov., a new species isolated from feces of a red fox that inhabits in The Tablas de Daimiel Natural Park, Albacete, Spain.</title>
        <authorList>
            <person name="Rodriguez M."/>
            <person name="Reina J.C."/>
            <person name="Bejar V."/>
            <person name="Llamas I."/>
        </authorList>
    </citation>
    <scope>NUCLEOTIDE SEQUENCE [LARGE SCALE GENOMIC DNA]</scope>
    <source>
        <strain evidence="3 4">NHI-2</strain>
    </source>
</reference>
<gene>
    <name evidence="3" type="ORF">FG383_17000</name>
</gene>
<dbReference type="OrthoDB" id="2963760at2"/>
<dbReference type="Gene3D" id="1.20.120.570">
    <property type="entry name" value="YkyA-like"/>
    <property type="match status" value="1"/>
</dbReference>
<feature type="signal peptide" evidence="2">
    <location>
        <begin position="1"/>
        <end position="29"/>
    </location>
</feature>
<dbReference type="InterPro" id="IPR036785">
    <property type="entry name" value="YkyA-like_sf"/>
</dbReference>
<evidence type="ECO:0000313" key="4">
    <source>
        <dbReference type="Proteomes" id="UP000318937"/>
    </source>
</evidence>